<dbReference type="PANTHER" id="PTHR38602:SF1">
    <property type="entry name" value="INNER MEMBRANE PROTEIN"/>
    <property type="match status" value="1"/>
</dbReference>
<gene>
    <name evidence="2" type="ORF">EZ313_20075</name>
</gene>
<comment type="caution">
    <text evidence="2">The sequence shown here is derived from an EMBL/GenBank/DDBJ whole genome shotgun (WGS) entry which is preliminary data.</text>
</comment>
<accession>A0A4Z0BRU6</accession>
<feature type="transmembrane region" description="Helical" evidence="1">
    <location>
        <begin position="43"/>
        <end position="61"/>
    </location>
</feature>
<dbReference type="RefSeq" id="WP_135265084.1">
    <property type="nucleotide sequence ID" value="NZ_SMLM01000003.1"/>
</dbReference>
<keyword evidence="1" id="KW-0812">Transmembrane</keyword>
<evidence type="ECO:0000313" key="2">
    <source>
        <dbReference type="EMBL" id="TFZ00745.1"/>
    </source>
</evidence>
<dbReference type="AlphaFoldDB" id="A0A4Z0BRU6"/>
<keyword evidence="3" id="KW-1185">Reference proteome</keyword>
<evidence type="ECO:0000256" key="1">
    <source>
        <dbReference type="SAM" id="Phobius"/>
    </source>
</evidence>
<name>A0A4Z0BRU6_9BURK</name>
<sequence length="62" mass="6877">MDSDTLWAALALVLVLEGLFPLLSPRGWRSTFRKLLELKDGQLRFFGLCSVGLGLLLLLVFG</sequence>
<dbReference type="Proteomes" id="UP000298180">
    <property type="component" value="Unassembled WGS sequence"/>
</dbReference>
<dbReference type="EMBL" id="SMLM01000003">
    <property type="protein sequence ID" value="TFZ00745.1"/>
    <property type="molecule type" value="Genomic_DNA"/>
</dbReference>
<feature type="transmembrane region" description="Helical" evidence="1">
    <location>
        <begin position="6"/>
        <end position="23"/>
    </location>
</feature>
<keyword evidence="1" id="KW-0472">Membrane</keyword>
<organism evidence="2 3">
    <name type="scientific">Ramlibacter henchirensis</name>
    <dbReference type="NCBI Taxonomy" id="204072"/>
    <lineage>
        <taxon>Bacteria</taxon>
        <taxon>Pseudomonadati</taxon>
        <taxon>Pseudomonadota</taxon>
        <taxon>Betaproteobacteria</taxon>
        <taxon>Burkholderiales</taxon>
        <taxon>Comamonadaceae</taxon>
        <taxon>Ramlibacter</taxon>
    </lineage>
</organism>
<dbReference type="Pfam" id="PF09838">
    <property type="entry name" value="DUF2065"/>
    <property type="match status" value="1"/>
</dbReference>
<dbReference type="PANTHER" id="PTHR38602">
    <property type="entry name" value="INNER MEMBRANE PROTEIN-RELATED"/>
    <property type="match status" value="1"/>
</dbReference>
<dbReference type="InterPro" id="IPR019201">
    <property type="entry name" value="DUF2065"/>
</dbReference>
<evidence type="ECO:0000313" key="3">
    <source>
        <dbReference type="Proteomes" id="UP000298180"/>
    </source>
</evidence>
<protein>
    <submittedName>
        <fullName evidence="2">DUF2065 domain-containing protein</fullName>
    </submittedName>
</protein>
<keyword evidence="1" id="KW-1133">Transmembrane helix</keyword>
<proteinExistence type="predicted"/>
<reference evidence="2 3" key="1">
    <citation type="submission" date="2019-03" db="EMBL/GenBank/DDBJ databases">
        <title>Ramlibacter henchirensis DSM 14656, whole genome shotgun sequence.</title>
        <authorList>
            <person name="Zhang X."/>
            <person name="Feng G."/>
            <person name="Zhu H."/>
        </authorList>
    </citation>
    <scope>NUCLEOTIDE SEQUENCE [LARGE SCALE GENOMIC DNA]</scope>
    <source>
        <strain evidence="2 3">DSM 14656</strain>
    </source>
</reference>